<name>A0A171D9H8_9ACTN</name>
<dbReference type="GO" id="GO:0000976">
    <property type="term" value="F:transcription cis-regulatory region binding"/>
    <property type="evidence" value="ECO:0007669"/>
    <property type="project" value="TreeGrafter"/>
</dbReference>
<feature type="DNA-binding region" description="H-T-H motif" evidence="4">
    <location>
        <begin position="44"/>
        <end position="63"/>
    </location>
</feature>
<dbReference type="PROSITE" id="PS50977">
    <property type="entry name" value="HTH_TETR_2"/>
    <property type="match status" value="1"/>
</dbReference>
<dbReference type="Pfam" id="PF00440">
    <property type="entry name" value="TetR_N"/>
    <property type="match status" value="1"/>
</dbReference>
<organism evidence="6 7">
    <name type="scientific">Planomonospora sphaerica</name>
    <dbReference type="NCBI Taxonomy" id="161355"/>
    <lineage>
        <taxon>Bacteria</taxon>
        <taxon>Bacillati</taxon>
        <taxon>Actinomycetota</taxon>
        <taxon>Actinomycetes</taxon>
        <taxon>Streptosporangiales</taxon>
        <taxon>Streptosporangiaceae</taxon>
        <taxon>Planomonospora</taxon>
    </lineage>
</organism>
<dbReference type="InterPro" id="IPR009057">
    <property type="entry name" value="Homeodomain-like_sf"/>
</dbReference>
<protein>
    <submittedName>
        <fullName evidence="6">TetR family transcriptional regulator</fullName>
    </submittedName>
</protein>
<dbReference type="GO" id="GO:0003700">
    <property type="term" value="F:DNA-binding transcription factor activity"/>
    <property type="evidence" value="ECO:0007669"/>
    <property type="project" value="TreeGrafter"/>
</dbReference>
<evidence type="ECO:0000256" key="3">
    <source>
        <dbReference type="ARBA" id="ARBA00023163"/>
    </source>
</evidence>
<evidence type="ECO:0000256" key="1">
    <source>
        <dbReference type="ARBA" id="ARBA00023015"/>
    </source>
</evidence>
<sequence>MTAREPDRAPDGRGAVRNLNPERERAILDAVLELLSEVGYDRMSIDQVARRARASKATIYRRWSGKAEMVAAAMHGLTVEHRPLPDTGTLRGDLAAGLPVFCRIYERKHAIVLGLLPAIRDDPELGRLLHGHMLRSGADEAAELLDRARARGEVGPEARVTTLVEVTKALLWHRLLLTGEPLDEDFVARTVDEVLLPLLQAGVTRPPG</sequence>
<evidence type="ECO:0000313" key="7">
    <source>
        <dbReference type="Proteomes" id="UP000077701"/>
    </source>
</evidence>
<dbReference type="PANTHER" id="PTHR30055:SF148">
    <property type="entry name" value="TETR-FAMILY TRANSCRIPTIONAL REGULATOR"/>
    <property type="match status" value="1"/>
</dbReference>
<dbReference type="Proteomes" id="UP000077701">
    <property type="component" value="Unassembled WGS sequence"/>
</dbReference>
<keyword evidence="7" id="KW-1185">Reference proteome</keyword>
<evidence type="ECO:0000313" key="6">
    <source>
        <dbReference type="EMBL" id="GAT67847.1"/>
    </source>
</evidence>
<evidence type="ECO:0000256" key="2">
    <source>
        <dbReference type="ARBA" id="ARBA00023125"/>
    </source>
</evidence>
<dbReference type="InterPro" id="IPR036271">
    <property type="entry name" value="Tet_transcr_reg_TetR-rel_C_sf"/>
</dbReference>
<gene>
    <name evidence="6" type="ORF">PS9374_03507</name>
</gene>
<accession>A0A171D9H8</accession>
<dbReference type="Gene3D" id="1.10.357.10">
    <property type="entry name" value="Tetracycline Repressor, domain 2"/>
    <property type="match status" value="1"/>
</dbReference>
<dbReference type="RefSeq" id="WP_084008457.1">
    <property type="nucleotide sequence ID" value="NZ_BDCX01000008.1"/>
</dbReference>
<keyword evidence="2 4" id="KW-0238">DNA-binding</keyword>
<dbReference type="InterPro" id="IPR023772">
    <property type="entry name" value="DNA-bd_HTH_TetR-type_CS"/>
</dbReference>
<evidence type="ECO:0000259" key="5">
    <source>
        <dbReference type="PROSITE" id="PS50977"/>
    </source>
</evidence>
<dbReference type="InterPro" id="IPR001647">
    <property type="entry name" value="HTH_TetR"/>
</dbReference>
<keyword evidence="3" id="KW-0804">Transcription</keyword>
<dbReference type="PANTHER" id="PTHR30055">
    <property type="entry name" value="HTH-TYPE TRANSCRIPTIONAL REGULATOR RUTR"/>
    <property type="match status" value="1"/>
</dbReference>
<feature type="domain" description="HTH tetR-type" evidence="5">
    <location>
        <begin position="21"/>
        <end position="81"/>
    </location>
</feature>
<reference evidence="7" key="2">
    <citation type="submission" date="2016-04" db="EMBL/GenBank/DDBJ databases">
        <title>Planomonospora sphaerica JCM9374 whole genome shotgun sequence.</title>
        <authorList>
            <person name="Suzuki T."/>
            <person name="Dohra H."/>
            <person name="Kodani S."/>
        </authorList>
    </citation>
    <scope>NUCLEOTIDE SEQUENCE [LARGE SCALE GENOMIC DNA]</scope>
    <source>
        <strain evidence="7">JCM 9374</strain>
    </source>
</reference>
<dbReference type="SUPFAM" id="SSF48498">
    <property type="entry name" value="Tetracyclin repressor-like, C-terminal domain"/>
    <property type="match status" value="1"/>
</dbReference>
<dbReference type="InterPro" id="IPR011075">
    <property type="entry name" value="TetR_C"/>
</dbReference>
<dbReference type="OrthoDB" id="9796019at2"/>
<dbReference type="Pfam" id="PF16859">
    <property type="entry name" value="TetR_C_11"/>
    <property type="match status" value="1"/>
</dbReference>
<dbReference type="Gene3D" id="1.10.10.60">
    <property type="entry name" value="Homeodomain-like"/>
    <property type="match status" value="1"/>
</dbReference>
<evidence type="ECO:0000256" key="4">
    <source>
        <dbReference type="PROSITE-ProRule" id="PRU00335"/>
    </source>
</evidence>
<reference evidence="6 7" key="1">
    <citation type="journal article" date="2016" name="Genome Announc.">
        <title>Draft Genome Sequence of Planomonospora sphaerica JCM9374, a Rare Actinomycete.</title>
        <authorList>
            <person name="Dohra H."/>
            <person name="Suzuki T."/>
            <person name="Inoue Y."/>
            <person name="Kodani S."/>
        </authorList>
    </citation>
    <scope>NUCLEOTIDE SEQUENCE [LARGE SCALE GENOMIC DNA]</scope>
    <source>
        <strain evidence="6 7">JCM 9374</strain>
    </source>
</reference>
<dbReference type="InterPro" id="IPR050109">
    <property type="entry name" value="HTH-type_TetR-like_transc_reg"/>
</dbReference>
<dbReference type="AlphaFoldDB" id="A0A171D9H8"/>
<dbReference type="PRINTS" id="PR00455">
    <property type="entry name" value="HTHTETR"/>
</dbReference>
<dbReference type="SUPFAM" id="SSF46689">
    <property type="entry name" value="Homeodomain-like"/>
    <property type="match status" value="1"/>
</dbReference>
<dbReference type="EMBL" id="BDCX01000008">
    <property type="protein sequence ID" value="GAT67847.1"/>
    <property type="molecule type" value="Genomic_DNA"/>
</dbReference>
<comment type="caution">
    <text evidence="6">The sequence shown here is derived from an EMBL/GenBank/DDBJ whole genome shotgun (WGS) entry which is preliminary data.</text>
</comment>
<keyword evidence="1" id="KW-0805">Transcription regulation</keyword>
<proteinExistence type="predicted"/>
<dbReference type="STRING" id="161355.PS9374_03507"/>
<dbReference type="PROSITE" id="PS01081">
    <property type="entry name" value="HTH_TETR_1"/>
    <property type="match status" value="1"/>
</dbReference>